<organism evidence="2 3">
    <name type="scientific">Aristolochia fimbriata</name>
    <name type="common">White veined hardy Dutchman's pipe vine</name>
    <dbReference type="NCBI Taxonomy" id="158543"/>
    <lineage>
        <taxon>Eukaryota</taxon>
        <taxon>Viridiplantae</taxon>
        <taxon>Streptophyta</taxon>
        <taxon>Embryophyta</taxon>
        <taxon>Tracheophyta</taxon>
        <taxon>Spermatophyta</taxon>
        <taxon>Magnoliopsida</taxon>
        <taxon>Magnoliidae</taxon>
        <taxon>Piperales</taxon>
        <taxon>Aristolochiaceae</taxon>
        <taxon>Aristolochia</taxon>
    </lineage>
</organism>
<protein>
    <submittedName>
        <fullName evidence="2">Uncharacterized protein</fullName>
    </submittedName>
</protein>
<evidence type="ECO:0000313" key="3">
    <source>
        <dbReference type="Proteomes" id="UP000825729"/>
    </source>
</evidence>
<keyword evidence="1" id="KW-1133">Transmembrane helix</keyword>
<name>A0AAV7F3D5_ARIFI</name>
<gene>
    <name evidence="2" type="ORF">H6P81_000178</name>
</gene>
<dbReference type="Proteomes" id="UP000825729">
    <property type="component" value="Unassembled WGS sequence"/>
</dbReference>
<comment type="caution">
    <text evidence="2">The sequence shown here is derived from an EMBL/GenBank/DDBJ whole genome shotgun (WGS) entry which is preliminary data.</text>
</comment>
<evidence type="ECO:0000313" key="2">
    <source>
        <dbReference type="EMBL" id="KAG9455670.1"/>
    </source>
</evidence>
<dbReference type="PANTHER" id="PTHR34214">
    <property type="match status" value="1"/>
</dbReference>
<dbReference type="InterPro" id="IPR009631">
    <property type="entry name" value="CGLD27-like"/>
</dbReference>
<accession>A0AAV7F3D5</accession>
<dbReference type="AlphaFoldDB" id="A0AAV7F3D5"/>
<dbReference type="PANTHER" id="PTHR34214:SF1">
    <property type="entry name" value="DUF1230 FAMILY PROTEIN"/>
    <property type="match status" value="1"/>
</dbReference>
<evidence type="ECO:0000256" key="1">
    <source>
        <dbReference type="SAM" id="Phobius"/>
    </source>
</evidence>
<keyword evidence="1" id="KW-0472">Membrane</keyword>
<keyword evidence="1" id="KW-0812">Transmembrane</keyword>
<keyword evidence="3" id="KW-1185">Reference proteome</keyword>
<sequence>MCSLQIWVKTPEVLARDRLLGSFSVKPVLNRVKLTLVGIAISLFACMLLLVNLESPKDKRTTFPDTDLS</sequence>
<dbReference type="Pfam" id="PF06799">
    <property type="entry name" value="CGLD27-like"/>
    <property type="match status" value="1"/>
</dbReference>
<proteinExistence type="predicted"/>
<reference evidence="2 3" key="1">
    <citation type="submission" date="2021-07" db="EMBL/GenBank/DDBJ databases">
        <title>The Aristolochia fimbriata genome: insights into angiosperm evolution, floral development and chemical biosynthesis.</title>
        <authorList>
            <person name="Jiao Y."/>
        </authorList>
    </citation>
    <scope>NUCLEOTIDE SEQUENCE [LARGE SCALE GENOMIC DNA]</scope>
    <source>
        <strain evidence="2">IBCAS-2021</strain>
        <tissue evidence="2">Leaf</tissue>
    </source>
</reference>
<feature type="transmembrane region" description="Helical" evidence="1">
    <location>
        <begin position="34"/>
        <end position="53"/>
    </location>
</feature>
<dbReference type="EMBL" id="JAINDJ010000002">
    <property type="protein sequence ID" value="KAG9455670.1"/>
    <property type="molecule type" value="Genomic_DNA"/>
</dbReference>